<feature type="region of interest" description="Disordered" evidence="12">
    <location>
        <begin position="846"/>
        <end position="910"/>
    </location>
</feature>
<feature type="domain" description="C2H2-type" evidence="13">
    <location>
        <begin position="153"/>
        <end position="180"/>
    </location>
</feature>
<evidence type="ECO:0000256" key="11">
    <source>
        <dbReference type="PROSITE-ProRule" id="PRU00042"/>
    </source>
</evidence>
<dbReference type="FunFam" id="3.30.160.60:FF:000912">
    <property type="entry name" value="Zinc finger protein 660"/>
    <property type="match status" value="1"/>
</dbReference>
<dbReference type="GO" id="GO:0008270">
    <property type="term" value="F:zinc ion binding"/>
    <property type="evidence" value="ECO:0007669"/>
    <property type="project" value="UniProtKB-KW"/>
</dbReference>
<keyword evidence="5 11" id="KW-0863">Zinc-finger</keyword>
<dbReference type="GO" id="GO:0000981">
    <property type="term" value="F:DNA-binding transcription factor activity, RNA polymerase II-specific"/>
    <property type="evidence" value="ECO:0007669"/>
    <property type="project" value="TreeGrafter"/>
</dbReference>
<reference evidence="14" key="1">
    <citation type="journal article" date="2021" name="Sci. Adv.">
        <title>The American lobster genome reveals insights on longevity, neural, and immune adaptations.</title>
        <authorList>
            <person name="Polinski J.M."/>
            <person name="Zimin A.V."/>
            <person name="Clark K.F."/>
            <person name="Kohn A.B."/>
            <person name="Sadowski N."/>
            <person name="Timp W."/>
            <person name="Ptitsyn A."/>
            <person name="Khanna P."/>
            <person name="Romanova D.Y."/>
            <person name="Williams P."/>
            <person name="Greenwood S.J."/>
            <person name="Moroz L.L."/>
            <person name="Walt D.R."/>
            <person name="Bodnar A.G."/>
        </authorList>
    </citation>
    <scope>NUCLEOTIDE SEQUENCE</scope>
    <source>
        <strain evidence="14">GMGI-L3</strain>
    </source>
</reference>
<evidence type="ECO:0000256" key="2">
    <source>
        <dbReference type="ARBA" id="ARBA00006991"/>
    </source>
</evidence>
<dbReference type="GO" id="GO:0005634">
    <property type="term" value="C:nucleus"/>
    <property type="evidence" value="ECO:0007669"/>
    <property type="project" value="UniProtKB-SubCell"/>
</dbReference>
<evidence type="ECO:0000313" key="14">
    <source>
        <dbReference type="EMBL" id="KAG7158777.1"/>
    </source>
</evidence>
<feature type="compositionally biased region" description="Basic and acidic residues" evidence="12">
    <location>
        <begin position="495"/>
        <end position="507"/>
    </location>
</feature>
<dbReference type="FunFam" id="3.30.160.60:FF:000508">
    <property type="entry name" value="Myeloid zinc finger 1"/>
    <property type="match status" value="1"/>
</dbReference>
<keyword evidence="8" id="KW-0238">DNA-binding</keyword>
<keyword evidence="9" id="KW-0804">Transcription</keyword>
<evidence type="ECO:0000256" key="12">
    <source>
        <dbReference type="SAM" id="MobiDB-lite"/>
    </source>
</evidence>
<feature type="compositionally biased region" description="Basic and acidic residues" evidence="12">
    <location>
        <begin position="895"/>
        <end position="909"/>
    </location>
</feature>
<evidence type="ECO:0000256" key="3">
    <source>
        <dbReference type="ARBA" id="ARBA00022723"/>
    </source>
</evidence>
<keyword evidence="15" id="KW-1185">Reference proteome</keyword>
<dbReference type="EMBL" id="JAHLQT010034478">
    <property type="protein sequence ID" value="KAG7158777.1"/>
    <property type="molecule type" value="Genomic_DNA"/>
</dbReference>
<feature type="domain" description="C2H2-type" evidence="13">
    <location>
        <begin position="1368"/>
        <end position="1395"/>
    </location>
</feature>
<gene>
    <name evidence="14" type="primary">ZNF71-L</name>
    <name evidence="14" type="ORF">Hamer_G011453</name>
</gene>
<dbReference type="GO" id="GO:0042802">
    <property type="term" value="F:identical protein binding"/>
    <property type="evidence" value="ECO:0007669"/>
    <property type="project" value="UniProtKB-ARBA"/>
</dbReference>
<evidence type="ECO:0000256" key="8">
    <source>
        <dbReference type="ARBA" id="ARBA00023125"/>
    </source>
</evidence>
<feature type="compositionally biased region" description="Basic and acidic residues" evidence="12">
    <location>
        <begin position="585"/>
        <end position="596"/>
    </location>
</feature>
<feature type="domain" description="C2H2-type" evidence="13">
    <location>
        <begin position="1340"/>
        <end position="1367"/>
    </location>
</feature>
<feature type="region of interest" description="Disordered" evidence="12">
    <location>
        <begin position="260"/>
        <end position="297"/>
    </location>
</feature>
<dbReference type="FunFam" id="3.30.160.60:FF:000690">
    <property type="entry name" value="Zinc finger protein 354C"/>
    <property type="match status" value="1"/>
</dbReference>
<evidence type="ECO:0000256" key="1">
    <source>
        <dbReference type="ARBA" id="ARBA00004123"/>
    </source>
</evidence>
<dbReference type="Proteomes" id="UP000747542">
    <property type="component" value="Unassembled WGS sequence"/>
</dbReference>
<organism evidence="14 15">
    <name type="scientific">Homarus americanus</name>
    <name type="common">American lobster</name>
    <dbReference type="NCBI Taxonomy" id="6706"/>
    <lineage>
        <taxon>Eukaryota</taxon>
        <taxon>Metazoa</taxon>
        <taxon>Ecdysozoa</taxon>
        <taxon>Arthropoda</taxon>
        <taxon>Crustacea</taxon>
        <taxon>Multicrustacea</taxon>
        <taxon>Malacostraca</taxon>
        <taxon>Eumalacostraca</taxon>
        <taxon>Eucarida</taxon>
        <taxon>Decapoda</taxon>
        <taxon>Pleocyemata</taxon>
        <taxon>Astacidea</taxon>
        <taxon>Nephropoidea</taxon>
        <taxon>Nephropidae</taxon>
        <taxon>Homarus</taxon>
    </lineage>
</organism>
<feature type="domain" description="C2H2-type" evidence="13">
    <location>
        <begin position="1252"/>
        <end position="1275"/>
    </location>
</feature>
<name>A0A8J5JI38_HOMAM</name>
<feature type="domain" description="C2H2-type" evidence="13">
    <location>
        <begin position="1279"/>
        <end position="1301"/>
    </location>
</feature>
<feature type="domain" description="C2H2-type" evidence="13">
    <location>
        <begin position="209"/>
        <end position="236"/>
    </location>
</feature>
<comment type="subcellular location">
    <subcellularLocation>
        <location evidence="1">Nucleus</location>
    </subcellularLocation>
</comment>
<feature type="region of interest" description="Disordered" evidence="12">
    <location>
        <begin position="547"/>
        <end position="598"/>
    </location>
</feature>
<keyword evidence="4" id="KW-0677">Repeat</keyword>
<dbReference type="PANTHER" id="PTHR24394">
    <property type="entry name" value="ZINC FINGER PROTEIN"/>
    <property type="match status" value="1"/>
</dbReference>
<feature type="domain" description="C2H2-type" evidence="13">
    <location>
        <begin position="710"/>
        <end position="737"/>
    </location>
</feature>
<dbReference type="FunFam" id="3.30.160.60:FF:000671">
    <property type="entry name" value="Zinc finger protein 26"/>
    <property type="match status" value="1"/>
</dbReference>
<dbReference type="InterPro" id="IPR036236">
    <property type="entry name" value="Znf_C2H2_sf"/>
</dbReference>
<keyword evidence="7" id="KW-0805">Transcription regulation</keyword>
<feature type="compositionally biased region" description="Low complexity" evidence="12">
    <location>
        <begin position="335"/>
        <end position="352"/>
    </location>
</feature>
<dbReference type="SUPFAM" id="SSF57667">
    <property type="entry name" value="beta-beta-alpha zinc fingers"/>
    <property type="match status" value="11"/>
</dbReference>
<keyword evidence="10" id="KW-0539">Nucleus</keyword>
<dbReference type="Gene3D" id="3.30.160.60">
    <property type="entry name" value="Classic Zinc Finger"/>
    <property type="match status" value="17"/>
</dbReference>
<feature type="domain" description="C2H2-type" evidence="13">
    <location>
        <begin position="794"/>
        <end position="821"/>
    </location>
</feature>
<feature type="compositionally biased region" description="Basic residues" evidence="12">
    <location>
        <begin position="513"/>
        <end position="524"/>
    </location>
</feature>
<dbReference type="FunFam" id="3.30.160.60:FF:002343">
    <property type="entry name" value="Zinc finger protein 33A"/>
    <property type="match status" value="3"/>
</dbReference>
<dbReference type="PANTHER" id="PTHR24394:SF44">
    <property type="entry name" value="ZINC FINGER PROTEIN 271-LIKE"/>
    <property type="match status" value="1"/>
</dbReference>
<comment type="caution">
    <text evidence="14">The sequence shown here is derived from an EMBL/GenBank/DDBJ whole genome shotgun (WGS) entry which is preliminary data.</text>
</comment>
<evidence type="ECO:0000256" key="10">
    <source>
        <dbReference type="ARBA" id="ARBA00023242"/>
    </source>
</evidence>
<dbReference type="PROSITE" id="PS50157">
    <property type="entry name" value="ZINC_FINGER_C2H2_2"/>
    <property type="match status" value="18"/>
</dbReference>
<evidence type="ECO:0000256" key="6">
    <source>
        <dbReference type="ARBA" id="ARBA00022833"/>
    </source>
</evidence>
<dbReference type="FunFam" id="3.30.160.60:FF:000925">
    <property type="entry name" value="Zinc finger protein 668"/>
    <property type="match status" value="1"/>
</dbReference>
<dbReference type="Pfam" id="PF00096">
    <property type="entry name" value="zf-C2H2"/>
    <property type="match status" value="14"/>
</dbReference>
<evidence type="ECO:0000256" key="4">
    <source>
        <dbReference type="ARBA" id="ARBA00022737"/>
    </source>
</evidence>
<keyword evidence="6" id="KW-0862">Zinc</keyword>
<evidence type="ECO:0000256" key="9">
    <source>
        <dbReference type="ARBA" id="ARBA00023163"/>
    </source>
</evidence>
<feature type="domain" description="C2H2-type" evidence="13">
    <location>
        <begin position="822"/>
        <end position="852"/>
    </location>
</feature>
<dbReference type="FunFam" id="3.30.160.60:FF:000188">
    <property type="entry name" value="Zinc finger protein 787"/>
    <property type="match status" value="1"/>
</dbReference>
<evidence type="ECO:0000256" key="5">
    <source>
        <dbReference type="ARBA" id="ARBA00022771"/>
    </source>
</evidence>
<dbReference type="PROSITE" id="PS00028">
    <property type="entry name" value="ZINC_FINGER_C2H2_1"/>
    <property type="match status" value="17"/>
</dbReference>
<dbReference type="InterPro" id="IPR013087">
    <property type="entry name" value="Znf_C2H2_type"/>
</dbReference>
<feature type="domain" description="C2H2-type" evidence="13">
    <location>
        <begin position="1305"/>
        <end position="1333"/>
    </location>
</feature>
<dbReference type="GO" id="GO:1990837">
    <property type="term" value="F:sequence-specific double-stranded DNA binding"/>
    <property type="evidence" value="ECO:0007669"/>
    <property type="project" value="UniProtKB-ARBA"/>
</dbReference>
<feature type="domain" description="C2H2-type" evidence="13">
    <location>
        <begin position="94"/>
        <end position="121"/>
    </location>
</feature>
<evidence type="ECO:0000259" key="13">
    <source>
        <dbReference type="PROSITE" id="PS50157"/>
    </source>
</evidence>
<dbReference type="SMART" id="SM00355">
    <property type="entry name" value="ZnF_C2H2"/>
    <property type="match status" value="19"/>
</dbReference>
<evidence type="ECO:0000256" key="7">
    <source>
        <dbReference type="ARBA" id="ARBA00023015"/>
    </source>
</evidence>
<accession>A0A8J5JI38</accession>
<feature type="region of interest" description="Disordered" evidence="12">
    <location>
        <begin position="317"/>
        <end position="352"/>
    </location>
</feature>
<proteinExistence type="inferred from homology"/>
<sequence length="1435" mass="159916">MESGPPLNLSTTIKVEDLKAMVPEENTHEYTVEGELVEEASGALDEDGGTLAMDGHEGNSQELLNHHEDTKENLMTETKLLSSRGRLGAKEKEYKCSECPSAFVRASQLRAHERTHYEEQTYECDQCDEVFVRIGRKNNLRWHKLTHEGDTPFRCERCNAGFSLQRDMKAHMRTHSGTKPFNCDQCGATFSQFSTLKRHRQSHTGERHFVCSKCHGAFKDKSALKRHMLRHDGVRPYACQKCDSTFIEYRNLKRHRVTVHGEDRFEGGDGSTEPREGENNQNIPPPKKRTTKVEEDETLSQIYDTSYHPASIVPHQETAQQHVSQPVSLAPPTPLQQNQQQPHTTSTVQTHSQSPLINEIVTIPAQGPGQMPTLLLTQPGQPPKTARPANNCQNHQSHVLTFVEGSYNHWQSWCFCETPNIPDGPQAIIDSGGVVSTHPSTSTSVPTASIPQHQQMTYTELQQTQPQQQQTVGVQEVSQAEYHQATQFNSGYPEPIHHYDDSHHQESLDPLSHHHHHHQLHQSHSHQDEVKIAIESPRLFSVTDIPQDEQHHQQPQQQQPQHQTQNQHHEQQQQQQHEQQQHLQPHQEQDNQEQHTVDSQVTLQYSLTVNNPATGDIQIQSEAFPANPPDTPADPPIKKRRLTKTAESQEVRTHICSSCPKTFSRINHLLIHQRTHTGEKPFQCGVCYQSFTHKNSLTIHMRGHTGERPYVCATCGASFTQKSNLRVHSRTHTGEKPFKCDMCDVAFTQGSHLTAHKRIHNNDRPFACESCQQTFTQRSALKRHLMTHTGDKPHKCDDCNARFSQKDDLRRHQRVHSGDKPITCTYKHCAILFNDRTALARHIRTMHQGKPEPLGDGPKKKKKKMVGKQSTCQENSPKNHKTKSKVTEPTRTSRRLREAAEKKKDKPEDSDFIMGDFVEIEEDVKPPVRQKSTKKSVKLEDVKGEAKNKMESWCFCEVPHGPDEPHTHVAKTDHPTSILSTVDETMSVQQGPAGLDASADASGATSLLQLSMEHVTHNPSTAGGLQAQSVGGTVTINASPIVGASQVAEPPVITGSSNQHTQVTTGCQADSSVNQNLTSGQVVTTVGQPGSGQAGGRLVAQPMLTTGQVVSAGQIVGASQLMTQDGTIFIEAGEMLSNGAVVINPGHGTFISYDQITISPDGQVMGVPVGGTGTETLMIQSAAVSVDGSTSTGGVTYSTSSQMTEPSAAQPVQYTALGSDVISLFSQVEPNKESPSSDVATEKSLPVVAKPLECSVCAKSFAQKRTLWAHMQEAHPELHSCSECCAAFTTPEYLNHHKAQHQKLHVCSRCGMAFTNKSSLNRHRQQMHSGAAVTAEDKVFACEICDAKFHQQSDLRRHNLGHTGEKPYRCKHCDAGFTRTSSLNKHLRIHTGEKPYVCEECDQAFSYRYQFNRHKTVHRQDDQRSNYSMPYVYTE</sequence>
<feature type="domain" description="C2H2-type" evidence="13">
    <location>
        <begin position="181"/>
        <end position="208"/>
    </location>
</feature>
<feature type="compositionally biased region" description="Basic and acidic residues" evidence="12">
    <location>
        <begin position="260"/>
        <end position="278"/>
    </location>
</feature>
<feature type="domain" description="C2H2-type" evidence="13">
    <location>
        <begin position="237"/>
        <end position="265"/>
    </location>
</feature>
<comment type="similarity">
    <text evidence="2">Belongs to the krueppel C2H2-type zinc-finger protein family.</text>
</comment>
<dbReference type="GO" id="GO:0003682">
    <property type="term" value="F:chromatin binding"/>
    <property type="evidence" value="ECO:0007669"/>
    <property type="project" value="UniProtKB-ARBA"/>
</dbReference>
<feature type="domain" description="C2H2-type" evidence="13">
    <location>
        <begin position="682"/>
        <end position="709"/>
    </location>
</feature>
<protein>
    <submittedName>
        <fullName evidence="14">Endothelial zinc finger protein induced by tumor necrosis factor alpha-like</fullName>
    </submittedName>
</protein>
<feature type="domain" description="C2H2-type" evidence="13">
    <location>
        <begin position="1396"/>
        <end position="1423"/>
    </location>
</feature>
<keyword evidence="3" id="KW-0479">Metal-binding</keyword>
<feature type="region of interest" description="Disordered" evidence="12">
    <location>
        <begin position="489"/>
        <end position="528"/>
    </location>
</feature>
<feature type="domain" description="C2H2-type" evidence="13">
    <location>
        <begin position="738"/>
        <end position="765"/>
    </location>
</feature>
<feature type="domain" description="C2H2-type" evidence="13">
    <location>
        <begin position="766"/>
        <end position="793"/>
    </location>
</feature>
<dbReference type="FunFam" id="3.30.160.60:FF:000016">
    <property type="entry name" value="zinc finger protein 37 homolog"/>
    <property type="match status" value="1"/>
</dbReference>
<feature type="domain" description="C2H2-type" evidence="13">
    <location>
        <begin position="654"/>
        <end position="681"/>
    </location>
</feature>
<evidence type="ECO:0000313" key="15">
    <source>
        <dbReference type="Proteomes" id="UP000747542"/>
    </source>
</evidence>
<feature type="compositionally biased region" description="Low complexity" evidence="12">
    <location>
        <begin position="553"/>
        <end position="584"/>
    </location>
</feature>
<feature type="compositionally biased region" description="Polar residues" evidence="12">
    <location>
        <begin position="317"/>
        <end position="327"/>
    </location>
</feature>